<name>A0A498H526_9EURY</name>
<sequence>MIGKDIILQLSVRSVRLHFLRSVLAALGIVIGVVAIAAMGMMGANMTLSVTDDLSEMANVLTVTAYTGNGGGGGFGPPGGGGSSSGSDDELLTESQFRDIEKIAAKYGTVYAVYQESDTIEIGDDTRKATIYGLDPDVIPEVLTLAEGAYPKSTASVVVGPTIAERNDLKIGSKIDIGDSDEGSTTTVRVVGILEERGMSMDLSTDSAIIGSEKLFVGIYGGEGEYKQVNIAVDNLDDVDTVKTEIEEQLNKKNDEVTVSDSSRMLESITSTLSTMTTFVMAIAGISLLVAAVSIFNVMMMSVNERIREIGILRSIGTQRDEILKMFVYEAGILGLVGAGIGAVLSLAIGYVVVLGMVGTAEYFFAPDSIVYVLMATLVGIVICVVTGVYPAWRASNLDPIEALRAE</sequence>
<feature type="transmembrane region" description="Helical" evidence="8">
    <location>
        <begin position="279"/>
        <end position="299"/>
    </location>
</feature>
<feature type="transmembrane region" description="Helical" evidence="8">
    <location>
        <begin position="20"/>
        <end position="42"/>
    </location>
</feature>
<proteinExistence type="inferred from homology"/>
<evidence type="ECO:0000256" key="7">
    <source>
        <dbReference type="SAM" id="MobiDB-lite"/>
    </source>
</evidence>
<protein>
    <submittedName>
        <fullName evidence="11">Multidrug ABC transporter substrate-binding protein</fullName>
    </submittedName>
</protein>
<dbReference type="InterPro" id="IPR025857">
    <property type="entry name" value="MacB_PCD"/>
</dbReference>
<dbReference type="InterPro" id="IPR050250">
    <property type="entry name" value="Macrolide_Exporter_MacB"/>
</dbReference>
<evidence type="ECO:0000313" key="11">
    <source>
        <dbReference type="EMBL" id="RXE57040.1"/>
    </source>
</evidence>
<keyword evidence="12" id="KW-1185">Reference proteome</keyword>
<evidence type="ECO:0000256" key="8">
    <source>
        <dbReference type="SAM" id="Phobius"/>
    </source>
</evidence>
<feature type="domain" description="MacB-like periplasmic core" evidence="10">
    <location>
        <begin position="22"/>
        <end position="248"/>
    </location>
</feature>
<accession>A0A498H526</accession>
<dbReference type="PANTHER" id="PTHR30572">
    <property type="entry name" value="MEMBRANE COMPONENT OF TRANSPORTER-RELATED"/>
    <property type="match status" value="1"/>
</dbReference>
<dbReference type="GO" id="GO:0022857">
    <property type="term" value="F:transmembrane transporter activity"/>
    <property type="evidence" value="ECO:0007669"/>
    <property type="project" value="TreeGrafter"/>
</dbReference>
<feature type="compositionally biased region" description="Gly residues" evidence="7">
    <location>
        <begin position="71"/>
        <end position="84"/>
    </location>
</feature>
<gene>
    <name evidence="11" type="ORF">ABH15_02605</name>
</gene>
<dbReference type="AlphaFoldDB" id="A0A498H526"/>
<dbReference type="EMBL" id="LHQS01000001">
    <property type="protein sequence ID" value="RXE57040.1"/>
    <property type="molecule type" value="Genomic_DNA"/>
</dbReference>
<evidence type="ECO:0000256" key="5">
    <source>
        <dbReference type="ARBA" id="ARBA00023136"/>
    </source>
</evidence>
<dbReference type="Proteomes" id="UP000290932">
    <property type="component" value="Unassembled WGS sequence"/>
</dbReference>
<feature type="transmembrane region" description="Helical" evidence="8">
    <location>
        <begin position="370"/>
        <end position="393"/>
    </location>
</feature>
<evidence type="ECO:0000256" key="4">
    <source>
        <dbReference type="ARBA" id="ARBA00022989"/>
    </source>
</evidence>
<dbReference type="RefSeq" id="WP_128692797.1">
    <property type="nucleotide sequence ID" value="NZ_LHQS01000001.1"/>
</dbReference>
<keyword evidence="5 8" id="KW-0472">Membrane</keyword>
<dbReference type="PANTHER" id="PTHR30572:SF4">
    <property type="entry name" value="ABC TRANSPORTER PERMEASE YTRF"/>
    <property type="match status" value="1"/>
</dbReference>
<keyword evidence="2" id="KW-1003">Cell membrane</keyword>
<comment type="similarity">
    <text evidence="6">Belongs to the ABC-4 integral membrane protein family.</text>
</comment>
<keyword evidence="3 8" id="KW-0812">Transmembrane</keyword>
<dbReference type="OrthoDB" id="11469at2157"/>
<dbReference type="InterPro" id="IPR003838">
    <property type="entry name" value="ABC3_permease_C"/>
</dbReference>
<evidence type="ECO:0000256" key="3">
    <source>
        <dbReference type="ARBA" id="ARBA00022692"/>
    </source>
</evidence>
<organism evidence="11 12">
    <name type="scientific">Methanoculleus taiwanensis</name>
    <dbReference type="NCBI Taxonomy" id="1550565"/>
    <lineage>
        <taxon>Archaea</taxon>
        <taxon>Methanobacteriati</taxon>
        <taxon>Methanobacteriota</taxon>
        <taxon>Stenosarchaea group</taxon>
        <taxon>Methanomicrobia</taxon>
        <taxon>Methanomicrobiales</taxon>
        <taxon>Methanomicrobiaceae</taxon>
        <taxon>Methanoculleus</taxon>
    </lineage>
</organism>
<keyword evidence="4 8" id="KW-1133">Transmembrane helix</keyword>
<evidence type="ECO:0000256" key="1">
    <source>
        <dbReference type="ARBA" id="ARBA00004651"/>
    </source>
</evidence>
<evidence type="ECO:0000259" key="10">
    <source>
        <dbReference type="Pfam" id="PF12704"/>
    </source>
</evidence>
<feature type="transmembrane region" description="Helical" evidence="8">
    <location>
        <begin position="333"/>
        <end position="358"/>
    </location>
</feature>
<reference evidence="11 12" key="1">
    <citation type="journal article" date="2015" name="Int. J. Syst. Evol. Microbiol.">
        <title>Methanoculleus taiwanensis sp. nov., a methanogen isolated from deep marine sediment at the deformation front area near Taiwan.</title>
        <authorList>
            <person name="Weng C.Y."/>
            <person name="Chen S.C."/>
            <person name="Lai M.C."/>
            <person name="Wu S.Y."/>
            <person name="Lin S."/>
            <person name="Yang T.F."/>
            <person name="Chen P.C."/>
        </authorList>
    </citation>
    <scope>NUCLEOTIDE SEQUENCE [LARGE SCALE GENOMIC DNA]</scope>
    <source>
        <strain evidence="11 12">CYW4</strain>
    </source>
</reference>
<comment type="subcellular location">
    <subcellularLocation>
        <location evidence="1">Cell membrane</location>
        <topology evidence="1">Multi-pass membrane protein</topology>
    </subcellularLocation>
</comment>
<dbReference type="Pfam" id="PF12704">
    <property type="entry name" value="MacB_PCD"/>
    <property type="match status" value="1"/>
</dbReference>
<comment type="caution">
    <text evidence="11">The sequence shown here is derived from an EMBL/GenBank/DDBJ whole genome shotgun (WGS) entry which is preliminary data.</text>
</comment>
<dbReference type="Pfam" id="PF02687">
    <property type="entry name" value="FtsX"/>
    <property type="match status" value="1"/>
</dbReference>
<evidence type="ECO:0000259" key="9">
    <source>
        <dbReference type="Pfam" id="PF02687"/>
    </source>
</evidence>
<feature type="region of interest" description="Disordered" evidence="7">
    <location>
        <begin position="71"/>
        <end position="91"/>
    </location>
</feature>
<evidence type="ECO:0000256" key="6">
    <source>
        <dbReference type="ARBA" id="ARBA00038076"/>
    </source>
</evidence>
<evidence type="ECO:0000256" key="2">
    <source>
        <dbReference type="ARBA" id="ARBA00022475"/>
    </source>
</evidence>
<feature type="domain" description="ABC3 transporter permease C-terminal" evidence="9">
    <location>
        <begin position="282"/>
        <end position="400"/>
    </location>
</feature>
<evidence type="ECO:0000313" key="12">
    <source>
        <dbReference type="Proteomes" id="UP000290932"/>
    </source>
</evidence>
<dbReference type="GO" id="GO:0005886">
    <property type="term" value="C:plasma membrane"/>
    <property type="evidence" value="ECO:0007669"/>
    <property type="project" value="UniProtKB-SubCell"/>
</dbReference>